<dbReference type="AlphaFoldDB" id="A0A9W9USP4"/>
<name>A0A9W9USP4_9EURO</name>
<comment type="caution">
    <text evidence="2">The sequence shown here is derived from an EMBL/GenBank/DDBJ whole genome shotgun (WGS) entry which is preliminary data.</text>
</comment>
<dbReference type="GeneID" id="81467593"/>
<dbReference type="Proteomes" id="UP001147752">
    <property type="component" value="Unassembled WGS sequence"/>
</dbReference>
<evidence type="ECO:0000256" key="1">
    <source>
        <dbReference type="SAM" id="MobiDB-lite"/>
    </source>
</evidence>
<dbReference type="RefSeq" id="XP_056574225.1">
    <property type="nucleotide sequence ID" value="XM_056728410.1"/>
</dbReference>
<dbReference type="OrthoDB" id="4312532at2759"/>
<sequence>SQLQEIPDLRGSIDIKNNELKSIKDPIETITINDFFTYCQEMIDKIKEIGLDEGLGQSDGKKDRLMNAPLSGKSA</sequence>
<keyword evidence="3" id="KW-1185">Reference proteome</keyword>
<reference evidence="2" key="1">
    <citation type="submission" date="2022-12" db="EMBL/GenBank/DDBJ databases">
        <authorList>
            <person name="Petersen C."/>
        </authorList>
    </citation>
    <scope>NUCLEOTIDE SEQUENCE</scope>
    <source>
        <strain evidence="2">IBT 3081</strain>
    </source>
</reference>
<feature type="non-terminal residue" evidence="2">
    <location>
        <position position="75"/>
    </location>
</feature>
<protein>
    <submittedName>
        <fullName evidence="2">Uncharacterized protein</fullName>
    </submittedName>
</protein>
<proteinExistence type="predicted"/>
<accession>A0A9W9USP4</accession>
<reference evidence="2" key="2">
    <citation type="journal article" date="2023" name="IMA Fungus">
        <title>Comparative genomic study of the Penicillium genus elucidates a diverse pangenome and 15 lateral gene transfer events.</title>
        <authorList>
            <person name="Petersen C."/>
            <person name="Sorensen T."/>
            <person name="Nielsen M.R."/>
            <person name="Sondergaard T.E."/>
            <person name="Sorensen J.L."/>
            <person name="Fitzpatrick D.A."/>
            <person name="Frisvad J.C."/>
            <person name="Nielsen K.L."/>
        </authorList>
    </citation>
    <scope>NUCLEOTIDE SEQUENCE</scope>
    <source>
        <strain evidence="2">IBT 3081</strain>
    </source>
</reference>
<organism evidence="2 3">
    <name type="scientific">Penicillium concentricum</name>
    <dbReference type="NCBI Taxonomy" id="293559"/>
    <lineage>
        <taxon>Eukaryota</taxon>
        <taxon>Fungi</taxon>
        <taxon>Dikarya</taxon>
        <taxon>Ascomycota</taxon>
        <taxon>Pezizomycotina</taxon>
        <taxon>Eurotiomycetes</taxon>
        <taxon>Eurotiomycetidae</taxon>
        <taxon>Eurotiales</taxon>
        <taxon>Aspergillaceae</taxon>
        <taxon>Penicillium</taxon>
    </lineage>
</organism>
<feature type="region of interest" description="Disordered" evidence="1">
    <location>
        <begin position="55"/>
        <end position="75"/>
    </location>
</feature>
<gene>
    <name evidence="2" type="ORF">N7517_010687</name>
</gene>
<dbReference type="EMBL" id="JAPZBT010000006">
    <property type="protein sequence ID" value="KAJ5356078.1"/>
    <property type="molecule type" value="Genomic_DNA"/>
</dbReference>
<evidence type="ECO:0000313" key="3">
    <source>
        <dbReference type="Proteomes" id="UP001147752"/>
    </source>
</evidence>
<evidence type="ECO:0000313" key="2">
    <source>
        <dbReference type="EMBL" id="KAJ5356078.1"/>
    </source>
</evidence>